<dbReference type="RefSeq" id="WP_068363217.1">
    <property type="nucleotide sequence ID" value="NZ_CP019337.1"/>
</dbReference>
<dbReference type="Proteomes" id="UP000092612">
    <property type="component" value="Unassembled WGS sequence"/>
</dbReference>
<dbReference type="InterPro" id="IPR050644">
    <property type="entry name" value="PG_Glycine_Bridge_Synth"/>
</dbReference>
<sequence>MITYIKRKDLEDDKYDACIENSLQSRIYALSWYLDIVADHWDVLVLDDYKAVMPIPWKQKYLLKYVTQPLFCQQLGVFSSKIISKNQLETFFKKVSSRFVKVSLCLNPSNYFDDDSNTRKNYILNLNSDYQSLLASFSRTRRQRVKLGIKNNLKVKPVVIDKLIEIQKRNYNYDGFSETIILEISDSSTDSDRVEVLGVYKENELLGGGLFVKHQERIIYLFSSFTNNGRKYQAASFLINYIIEQNQQQNKVLDFEGGNIKSIGDFFRSFGAEKETLTMFSRKLFKL</sequence>
<reference evidence="2" key="1">
    <citation type="submission" date="2016-02" db="EMBL/GenBank/DDBJ databases">
        <title>Paenibacillus sp. LPB0068, isolated from Crassostrea gigas.</title>
        <authorList>
            <person name="Shin S.-K."/>
            <person name="Yi H."/>
        </authorList>
    </citation>
    <scope>NUCLEOTIDE SEQUENCE [LARGE SCALE GENOMIC DNA]</scope>
    <source>
        <strain evidence="2">KCTC 23969</strain>
    </source>
</reference>
<evidence type="ECO:0000313" key="2">
    <source>
        <dbReference type="Proteomes" id="UP000092612"/>
    </source>
</evidence>
<keyword evidence="2" id="KW-1185">Reference proteome</keyword>
<dbReference type="PANTHER" id="PTHR36174">
    <property type="entry name" value="LIPID II:GLYCINE GLYCYLTRANSFERASE"/>
    <property type="match status" value="1"/>
</dbReference>
<dbReference type="Gene3D" id="3.40.630.30">
    <property type="match status" value="1"/>
</dbReference>
<dbReference type="SUPFAM" id="SSF55729">
    <property type="entry name" value="Acyl-CoA N-acyltransferases (Nat)"/>
    <property type="match status" value="1"/>
</dbReference>
<dbReference type="InterPro" id="IPR016181">
    <property type="entry name" value="Acyl_CoA_acyltransferase"/>
</dbReference>
<proteinExistence type="predicted"/>
<name>A0A1B8TWM3_9FLAO</name>
<gene>
    <name evidence="1" type="ORF">LPB301_14020</name>
</gene>
<accession>A0A1B8TWM3</accession>
<dbReference type="STRING" id="996801.BW723_01680"/>
<dbReference type="EMBL" id="LSFL01000035">
    <property type="protein sequence ID" value="OBY63899.1"/>
    <property type="molecule type" value="Genomic_DNA"/>
</dbReference>
<evidence type="ECO:0000313" key="1">
    <source>
        <dbReference type="EMBL" id="OBY63899.1"/>
    </source>
</evidence>
<dbReference type="AlphaFoldDB" id="A0A1B8TWM3"/>
<protein>
    <recommendedName>
        <fullName evidence="3">BioF2-like acetyltransferase domain-containing protein</fullName>
    </recommendedName>
</protein>
<dbReference type="OrthoDB" id="1113003at2"/>
<organism evidence="1 2">
    <name type="scientific">Polaribacter reichenbachii</name>
    <dbReference type="NCBI Taxonomy" id="996801"/>
    <lineage>
        <taxon>Bacteria</taxon>
        <taxon>Pseudomonadati</taxon>
        <taxon>Bacteroidota</taxon>
        <taxon>Flavobacteriia</taxon>
        <taxon>Flavobacteriales</taxon>
        <taxon>Flavobacteriaceae</taxon>
    </lineage>
</organism>
<dbReference type="KEGG" id="prn:BW723_01680"/>
<dbReference type="PANTHER" id="PTHR36174:SF1">
    <property type="entry name" value="LIPID II:GLYCINE GLYCYLTRANSFERASE"/>
    <property type="match status" value="1"/>
</dbReference>
<evidence type="ECO:0008006" key="3">
    <source>
        <dbReference type="Google" id="ProtNLM"/>
    </source>
</evidence>
<comment type="caution">
    <text evidence="1">The sequence shown here is derived from an EMBL/GenBank/DDBJ whole genome shotgun (WGS) entry which is preliminary data.</text>
</comment>